<comment type="subcellular location">
    <subcellularLocation>
        <location evidence="1">Cell outer membrane</location>
    </subcellularLocation>
</comment>
<evidence type="ECO:0000256" key="6">
    <source>
        <dbReference type="ARBA" id="ARBA00023136"/>
    </source>
</evidence>
<dbReference type="SUPFAM" id="SSF56954">
    <property type="entry name" value="Outer membrane efflux proteins (OEP)"/>
    <property type="match status" value="1"/>
</dbReference>
<dbReference type="EMBL" id="CP048877">
    <property type="protein sequence ID" value="QIJ71111.1"/>
    <property type="molecule type" value="Genomic_DNA"/>
</dbReference>
<dbReference type="PIRSF" id="PIRSF001892">
    <property type="entry name" value="CyaE"/>
    <property type="match status" value="1"/>
</dbReference>
<dbReference type="GO" id="GO:0015288">
    <property type="term" value="F:porin activity"/>
    <property type="evidence" value="ECO:0007669"/>
    <property type="project" value="TreeGrafter"/>
</dbReference>
<evidence type="ECO:0000256" key="2">
    <source>
        <dbReference type="ARBA" id="ARBA00007613"/>
    </source>
</evidence>
<evidence type="ECO:0000256" key="4">
    <source>
        <dbReference type="ARBA" id="ARBA00022452"/>
    </source>
</evidence>
<dbReference type="GO" id="GO:1990281">
    <property type="term" value="C:efflux pump complex"/>
    <property type="evidence" value="ECO:0007669"/>
    <property type="project" value="TreeGrafter"/>
</dbReference>
<sequence>MRRTVALFLLFLIWPAAVLASPLSLEDCLRLALKRHPRLKVAKETVFEARFREKVALKDFLPRLSTTYTYSHYRDRNTVVILNRDIPISSQDTYQWQVVLNQPVFHGLALWARHRLAALEVDISRAEELRARQELVYAVKEAYFHLLEARRRLEEVSLAVKRLKAHFDDAEAFYSQGLINRADLLQAKVAYMEGRHGLVRAQNAVRLARARLNILLQEDINHPLEIVDSLDQPVIFPSFKEALQRAQKRRPEVVSASLALEKARQGVRLAKSAYYPWVDLVATYQRQGNSPDLERNPYGLTENVIFMAEVRWSLFEWGKTGDEVAAALARLRKAEALRKEILDQIALEVKAAYLGLEEARERLKVTRAALEQAEENFRLHRERYREQLASSTEVLDAEHLLFKARINHLTALVELHLARARLSLAMGSGYPPQVESGPAIE</sequence>
<dbReference type="KEGG" id="tav:G4V39_01960"/>
<dbReference type="Proteomes" id="UP000502179">
    <property type="component" value="Chromosome"/>
</dbReference>
<evidence type="ECO:0000256" key="1">
    <source>
        <dbReference type="ARBA" id="ARBA00004442"/>
    </source>
</evidence>
<evidence type="ECO:0000313" key="9">
    <source>
        <dbReference type="Proteomes" id="UP000502179"/>
    </source>
</evidence>
<dbReference type="PANTHER" id="PTHR30026:SF20">
    <property type="entry name" value="OUTER MEMBRANE PROTEIN TOLC"/>
    <property type="match status" value="1"/>
</dbReference>
<dbReference type="AlphaFoldDB" id="A0A6G7PUB3"/>
<evidence type="ECO:0000256" key="3">
    <source>
        <dbReference type="ARBA" id="ARBA00022448"/>
    </source>
</evidence>
<evidence type="ECO:0000256" key="7">
    <source>
        <dbReference type="ARBA" id="ARBA00023237"/>
    </source>
</evidence>
<dbReference type="RefSeq" id="WP_166031333.1">
    <property type="nucleotide sequence ID" value="NZ_CP048877.1"/>
</dbReference>
<organism evidence="8 9">
    <name type="scientific">Thermosulfuriphilus ammonigenes</name>
    <dbReference type="NCBI Taxonomy" id="1936021"/>
    <lineage>
        <taxon>Bacteria</taxon>
        <taxon>Pseudomonadati</taxon>
        <taxon>Thermodesulfobacteriota</taxon>
        <taxon>Thermodesulfobacteria</taxon>
        <taxon>Thermodesulfobacteriales</taxon>
        <taxon>Thermodesulfobacteriaceae</taxon>
        <taxon>Thermosulfuriphilus</taxon>
    </lineage>
</organism>
<evidence type="ECO:0000313" key="8">
    <source>
        <dbReference type="EMBL" id="QIJ71111.1"/>
    </source>
</evidence>
<gene>
    <name evidence="8" type="ORF">G4V39_01960</name>
</gene>
<dbReference type="GO" id="GO:0009279">
    <property type="term" value="C:cell outer membrane"/>
    <property type="evidence" value="ECO:0007669"/>
    <property type="project" value="UniProtKB-SubCell"/>
</dbReference>
<keyword evidence="6" id="KW-0472">Membrane</keyword>
<protein>
    <submittedName>
        <fullName evidence="8">TolC family protein</fullName>
    </submittedName>
</protein>
<keyword evidence="9" id="KW-1185">Reference proteome</keyword>
<keyword evidence="7" id="KW-0998">Cell outer membrane</keyword>
<dbReference type="PANTHER" id="PTHR30026">
    <property type="entry name" value="OUTER MEMBRANE PROTEIN TOLC"/>
    <property type="match status" value="1"/>
</dbReference>
<dbReference type="GO" id="GO:0015562">
    <property type="term" value="F:efflux transmembrane transporter activity"/>
    <property type="evidence" value="ECO:0007669"/>
    <property type="project" value="InterPro"/>
</dbReference>
<comment type="similarity">
    <text evidence="2">Belongs to the outer membrane factor (OMF) (TC 1.B.17) family.</text>
</comment>
<proteinExistence type="inferred from homology"/>
<keyword evidence="3" id="KW-0813">Transport</keyword>
<dbReference type="InterPro" id="IPR051906">
    <property type="entry name" value="TolC-like"/>
</dbReference>
<reference evidence="8 9" key="1">
    <citation type="submission" date="2020-02" db="EMBL/GenBank/DDBJ databases">
        <title>Genome analysis of Thermosulfuriphilus ammonigenes ST65T, an anaerobic thermophilic chemolithoautotrophic bacterium isolated from a deep-sea hydrothermal vent.</title>
        <authorList>
            <person name="Slobodkina G."/>
            <person name="Allioux M."/>
            <person name="Merkel A."/>
            <person name="Alain K."/>
            <person name="Jebbar M."/>
            <person name="Slobodkin A."/>
        </authorList>
    </citation>
    <scope>NUCLEOTIDE SEQUENCE [LARGE SCALE GENOMIC DNA]</scope>
    <source>
        <strain evidence="8 9">ST65</strain>
    </source>
</reference>
<dbReference type="Gene3D" id="1.20.1600.10">
    <property type="entry name" value="Outer membrane efflux proteins (OEP)"/>
    <property type="match status" value="1"/>
</dbReference>
<evidence type="ECO:0000256" key="5">
    <source>
        <dbReference type="ARBA" id="ARBA00022692"/>
    </source>
</evidence>
<name>A0A6G7PUB3_9BACT</name>
<dbReference type="Pfam" id="PF02321">
    <property type="entry name" value="OEP"/>
    <property type="match status" value="2"/>
</dbReference>
<dbReference type="InterPro" id="IPR003423">
    <property type="entry name" value="OMP_efflux"/>
</dbReference>
<accession>A0A6G7PUB3</accession>
<keyword evidence="4" id="KW-1134">Transmembrane beta strand</keyword>
<keyword evidence="5" id="KW-0812">Transmembrane</keyword>
<dbReference type="InterPro" id="IPR028351">
    <property type="entry name" value="CyaE"/>
</dbReference>